<dbReference type="FunFam" id="3.40.1390.30:FF:000001">
    <property type="entry name" value="GTP cyclohydrolase 1 type 2"/>
    <property type="match status" value="1"/>
</dbReference>
<keyword evidence="4" id="KW-1185">Reference proteome</keyword>
<evidence type="ECO:0000313" key="3">
    <source>
        <dbReference type="EMBL" id="SMN18062.1"/>
    </source>
</evidence>
<dbReference type="NCBIfam" id="TIGR00486">
    <property type="entry name" value="YbgI_SA1388"/>
    <property type="match status" value="1"/>
</dbReference>
<feature type="binding site" evidence="2">
    <location>
        <position position="79"/>
    </location>
    <ligand>
        <name>a divalent metal cation</name>
        <dbReference type="ChEBI" id="CHEBI:60240"/>
        <label>1</label>
    </ligand>
</feature>
<evidence type="ECO:0008006" key="5">
    <source>
        <dbReference type="Google" id="ProtNLM"/>
    </source>
</evidence>
<dbReference type="InterPro" id="IPR036069">
    <property type="entry name" value="DUF34/NIF3_sf"/>
</dbReference>
<name>A0A1X7QXC0_9SACH</name>
<sequence>MSKAITRSQLQKVVSSITKLYPAELADSAWDNTGLLIDCSNSEQTSTVTVPKILLTVDLTQTVTQEAIDKKCNIIIAYHPFIFPSFKNIAPTKNPQHKSLLKLIQNNISVYSPHTAVDAAKGGVNDWLVDGLIQFKSDLIAKNVAIERTKAYPGEDNIGYGRLVSFNGEGIKLSDMVSNIKENLQIPHIQITSNYETNKDKMIKTVALCAGSGSGVFKSLSQSEQDSVDLYYTGELSHHEVLRLKELGKIVITCNHSNTERGYLAAVMQKKLSEDGLSVQVSEQDHDPLLVI</sequence>
<feature type="binding site" evidence="2">
    <location>
        <position position="118"/>
    </location>
    <ligand>
        <name>a divalent metal cation</name>
        <dbReference type="ChEBI" id="CHEBI:60240"/>
        <label>1</label>
    </ligand>
</feature>
<dbReference type="GO" id="GO:0046872">
    <property type="term" value="F:metal ion binding"/>
    <property type="evidence" value="ECO:0007669"/>
    <property type="project" value="UniProtKB-KW"/>
</dbReference>
<dbReference type="AlphaFoldDB" id="A0A1X7QXC0"/>
<reference evidence="3 4" key="1">
    <citation type="submission" date="2017-04" db="EMBL/GenBank/DDBJ databases">
        <authorList>
            <person name="Afonso C.L."/>
            <person name="Miller P.J."/>
            <person name="Scott M.A."/>
            <person name="Spackman E."/>
            <person name="Goraichik I."/>
            <person name="Dimitrov K.M."/>
            <person name="Suarez D.L."/>
            <person name="Swayne D.E."/>
        </authorList>
    </citation>
    <scope>NUCLEOTIDE SEQUENCE [LARGE SCALE GENOMIC DNA]</scope>
</reference>
<proteinExistence type="inferred from homology"/>
<keyword evidence="2" id="KW-0479">Metal-binding</keyword>
<feature type="binding site" evidence="2">
    <location>
        <position position="260"/>
    </location>
    <ligand>
        <name>a divalent metal cation</name>
        <dbReference type="ChEBI" id="CHEBI:60240"/>
        <label>1</label>
    </ligand>
</feature>
<dbReference type="InterPro" id="IPR002678">
    <property type="entry name" value="DUF34/NIF3"/>
</dbReference>
<dbReference type="Proteomes" id="UP000196158">
    <property type="component" value="Unassembled WGS sequence"/>
</dbReference>
<dbReference type="PANTHER" id="PTHR13799">
    <property type="entry name" value="NGG1 INTERACTING FACTOR 3"/>
    <property type="match status" value="1"/>
</dbReference>
<dbReference type="SUPFAM" id="SSF102705">
    <property type="entry name" value="NIF3 (NGG1p interacting factor 3)-like"/>
    <property type="match status" value="1"/>
</dbReference>
<evidence type="ECO:0000313" key="4">
    <source>
        <dbReference type="Proteomes" id="UP000196158"/>
    </source>
</evidence>
<accession>A0A1X7QXC0</accession>
<feature type="binding site" evidence="2">
    <location>
        <position position="256"/>
    </location>
    <ligand>
        <name>a divalent metal cation</name>
        <dbReference type="ChEBI" id="CHEBI:60240"/>
        <label>1</label>
    </ligand>
</feature>
<dbReference type="PANTHER" id="PTHR13799:SF13">
    <property type="entry name" value="NIF3-LIKE PROTEIN 1"/>
    <property type="match status" value="1"/>
</dbReference>
<dbReference type="Pfam" id="PF01784">
    <property type="entry name" value="DUF34_NIF3"/>
    <property type="match status" value="1"/>
</dbReference>
<protein>
    <recommendedName>
        <fullName evidence="5">YbgI/family dinuclear metal center protein</fullName>
    </recommendedName>
</protein>
<evidence type="ECO:0000256" key="2">
    <source>
        <dbReference type="PIRSR" id="PIRSR602678-1"/>
    </source>
</evidence>
<evidence type="ECO:0000256" key="1">
    <source>
        <dbReference type="ARBA" id="ARBA00006964"/>
    </source>
</evidence>
<dbReference type="OrthoDB" id="3345469at2759"/>
<gene>
    <name evidence="3" type="ORF">KASA_0Q04719G</name>
</gene>
<dbReference type="GO" id="GO:0005739">
    <property type="term" value="C:mitochondrion"/>
    <property type="evidence" value="ECO:0007669"/>
    <property type="project" value="TreeGrafter"/>
</dbReference>
<dbReference type="STRING" id="1789683.A0A1X7QXC0"/>
<comment type="similarity">
    <text evidence="1">Belongs to the GTP cyclohydrolase I type 2/NIF3 family.</text>
</comment>
<organism evidence="3 4">
    <name type="scientific">Maudiozyma saulgeensis</name>
    <dbReference type="NCBI Taxonomy" id="1789683"/>
    <lineage>
        <taxon>Eukaryota</taxon>
        <taxon>Fungi</taxon>
        <taxon>Dikarya</taxon>
        <taxon>Ascomycota</taxon>
        <taxon>Saccharomycotina</taxon>
        <taxon>Saccharomycetes</taxon>
        <taxon>Saccharomycetales</taxon>
        <taxon>Saccharomycetaceae</taxon>
        <taxon>Maudiozyma</taxon>
    </lineage>
</organism>
<dbReference type="Gene3D" id="3.40.1390.30">
    <property type="entry name" value="NIF3 (NGG1p interacting factor 3)-like"/>
    <property type="match status" value="1"/>
</dbReference>
<dbReference type="EMBL" id="FXLY01000002">
    <property type="protein sequence ID" value="SMN18062.1"/>
    <property type="molecule type" value="Genomic_DNA"/>
</dbReference>